<dbReference type="Gramene" id="MELO3C032004.2.1">
    <property type="protein sequence ID" value="MELO3C032004.2.1"/>
    <property type="gene ID" value="MELO3C032004.2"/>
</dbReference>
<organism evidence="1">
    <name type="scientific">Cucumis melo</name>
    <name type="common">Muskmelon</name>
    <dbReference type="NCBI Taxonomy" id="3656"/>
    <lineage>
        <taxon>Eukaryota</taxon>
        <taxon>Viridiplantae</taxon>
        <taxon>Streptophyta</taxon>
        <taxon>Embryophyta</taxon>
        <taxon>Tracheophyta</taxon>
        <taxon>Spermatophyta</taxon>
        <taxon>Magnoliopsida</taxon>
        <taxon>eudicotyledons</taxon>
        <taxon>Gunneridae</taxon>
        <taxon>Pentapetalae</taxon>
        <taxon>rosids</taxon>
        <taxon>fabids</taxon>
        <taxon>Cucurbitales</taxon>
        <taxon>Cucurbitaceae</taxon>
        <taxon>Benincaseae</taxon>
        <taxon>Cucumis</taxon>
    </lineage>
</organism>
<proteinExistence type="predicted"/>
<dbReference type="AlphaFoldDB" id="A0A9I9ECW8"/>
<evidence type="ECO:0000313" key="1">
    <source>
        <dbReference type="EnsemblPlants" id="MELO3C032004.2.1"/>
    </source>
</evidence>
<accession>A0A9I9ECW8</accession>
<protein>
    <submittedName>
        <fullName evidence="1">Uncharacterized protein</fullName>
    </submittedName>
</protein>
<reference evidence="1" key="1">
    <citation type="submission" date="2023-03" db="UniProtKB">
        <authorList>
            <consortium name="EnsemblPlants"/>
        </authorList>
    </citation>
    <scope>IDENTIFICATION</scope>
</reference>
<name>A0A9I9ECW8_CUCME</name>
<sequence length="247" mass="28720">MVAWSDVGRITKKLKSVVPTVGRNDVRKIGHLPMQKLERSPNAQLKRRDLFRNSRRSELLKHIELRRKFVFKIPPPICTWCHFLFSTSFQGSPEFCVMCKLTRKLTQRNSYFSINVIYPWECGIEKNMRIHIWRWNPSLSRVVMGERDYSRGKRDALPLCPLGCFLFGFGCLNESVRPPIKTTREECFGNEKALPSLTLKFHLSGQLNSITLSLNSTKENTKFKLMQLENGVIGRSGFRLQRIVDEK</sequence>
<dbReference type="EnsemblPlants" id="MELO3C032004.2.1">
    <property type="protein sequence ID" value="MELO3C032004.2.1"/>
    <property type="gene ID" value="MELO3C032004.2"/>
</dbReference>